<sequence>MKNKKVAALAAAGTLTILAVCGTFAVKTVFAAEERISISGTEEAGQATLKDDADTGALKVYKKEVYNEEGCTLLLPEGYVASDSVEGMYVSERRPVDSSNIYYSVSEAADAEVLSEALDSGAYETEAEKSFKEAYGAEAAIGSYQMQKLTVDGCPAYKIELTCTLEDMTMEQLIYIIAADRTYTITYSQSTDDERMEDFEQSARTIRLIFDETNKI</sequence>
<name>A0ABZ3ETA1_9FIRM</name>
<organism evidence="2 3">
    <name type="scientific">Kineothrix sedimenti</name>
    <dbReference type="NCBI Taxonomy" id="3123317"/>
    <lineage>
        <taxon>Bacteria</taxon>
        <taxon>Bacillati</taxon>
        <taxon>Bacillota</taxon>
        <taxon>Clostridia</taxon>
        <taxon>Lachnospirales</taxon>
        <taxon>Lachnospiraceae</taxon>
        <taxon>Kineothrix</taxon>
    </lineage>
</organism>
<dbReference type="Gene3D" id="3.40.1000.10">
    <property type="entry name" value="Mog1/PsbP, alpha/beta/alpha sandwich"/>
    <property type="match status" value="1"/>
</dbReference>
<keyword evidence="1" id="KW-0732">Signal</keyword>
<dbReference type="Proteomes" id="UP001451571">
    <property type="component" value="Chromosome"/>
</dbReference>
<dbReference type="RefSeq" id="WP_342756668.1">
    <property type="nucleotide sequence ID" value="NZ_CP146256.1"/>
</dbReference>
<protein>
    <recommendedName>
        <fullName evidence="4">PsbP C-terminal domain-containing protein</fullName>
    </recommendedName>
</protein>
<evidence type="ECO:0000256" key="1">
    <source>
        <dbReference type="SAM" id="SignalP"/>
    </source>
</evidence>
<evidence type="ECO:0000313" key="3">
    <source>
        <dbReference type="Proteomes" id="UP001451571"/>
    </source>
</evidence>
<reference evidence="2 3" key="1">
    <citation type="submission" date="2024-02" db="EMBL/GenBank/DDBJ databases">
        <title>Bacterial strain from lacustrine sediment.</title>
        <authorList>
            <person name="Petit C."/>
            <person name="Fadhlaoui K."/>
        </authorList>
    </citation>
    <scope>NUCLEOTIDE SEQUENCE [LARGE SCALE GENOMIC DNA]</scope>
    <source>
        <strain evidence="2 3">IPX-CK</strain>
    </source>
</reference>
<dbReference type="EMBL" id="CP146256">
    <property type="protein sequence ID" value="XAH73060.1"/>
    <property type="molecule type" value="Genomic_DNA"/>
</dbReference>
<accession>A0ABZ3ETA1</accession>
<feature type="signal peptide" evidence="1">
    <location>
        <begin position="1"/>
        <end position="31"/>
    </location>
</feature>
<evidence type="ECO:0008006" key="4">
    <source>
        <dbReference type="Google" id="ProtNLM"/>
    </source>
</evidence>
<feature type="chain" id="PRO_5045388923" description="PsbP C-terminal domain-containing protein" evidence="1">
    <location>
        <begin position="32"/>
        <end position="216"/>
    </location>
</feature>
<proteinExistence type="predicted"/>
<evidence type="ECO:0000313" key="2">
    <source>
        <dbReference type="EMBL" id="XAH73060.1"/>
    </source>
</evidence>
<gene>
    <name evidence="2" type="ORF">V6984_16340</name>
</gene>
<keyword evidence="3" id="KW-1185">Reference proteome</keyword>